<feature type="region of interest" description="Disordered" evidence="1">
    <location>
        <begin position="187"/>
        <end position="207"/>
    </location>
</feature>
<dbReference type="EMBL" id="NCKW01003397">
    <property type="protein sequence ID" value="POM76736.1"/>
    <property type="molecule type" value="Genomic_DNA"/>
</dbReference>
<dbReference type="Pfam" id="PF22936">
    <property type="entry name" value="Pol_BBD"/>
    <property type="match status" value="1"/>
</dbReference>
<keyword evidence="4" id="KW-1185">Reference proteome</keyword>
<reference evidence="3 4" key="1">
    <citation type="journal article" date="2017" name="Genome Biol. Evol.">
        <title>Phytophthora megakarya and P. palmivora, closely related causal agents of cacao black pod rot, underwent increases in genome sizes and gene numbers by different mechanisms.</title>
        <authorList>
            <person name="Ali S.S."/>
            <person name="Shao J."/>
            <person name="Lary D.J."/>
            <person name="Kronmiller B."/>
            <person name="Shen D."/>
            <person name="Strem M.D."/>
            <person name="Amoako-Attah I."/>
            <person name="Akrofi A.Y."/>
            <person name="Begoude B.A."/>
            <person name="Ten Hoopen G.M."/>
            <person name="Coulibaly K."/>
            <person name="Kebe B.I."/>
            <person name="Melnick R.L."/>
            <person name="Guiltinan M.J."/>
            <person name="Tyler B.M."/>
            <person name="Meinhardt L.W."/>
            <person name="Bailey B.A."/>
        </authorList>
    </citation>
    <scope>NUCLEOTIDE SEQUENCE [LARGE SCALE GENOMIC DNA]</scope>
    <source>
        <strain evidence="4">sbr112.9</strain>
    </source>
</reference>
<proteinExistence type="predicted"/>
<evidence type="ECO:0000313" key="3">
    <source>
        <dbReference type="EMBL" id="POM76736.1"/>
    </source>
</evidence>
<dbReference type="OrthoDB" id="120857at2759"/>
<organism evidence="3 4">
    <name type="scientific">Phytophthora palmivora</name>
    <dbReference type="NCBI Taxonomy" id="4796"/>
    <lineage>
        <taxon>Eukaryota</taxon>
        <taxon>Sar</taxon>
        <taxon>Stramenopiles</taxon>
        <taxon>Oomycota</taxon>
        <taxon>Peronosporomycetes</taxon>
        <taxon>Peronosporales</taxon>
        <taxon>Peronosporaceae</taxon>
        <taxon>Phytophthora</taxon>
    </lineage>
</organism>
<comment type="caution">
    <text evidence="3">The sequence shown here is derived from an EMBL/GenBank/DDBJ whole genome shotgun (WGS) entry which is preliminary data.</text>
</comment>
<name>A0A2P4YG10_9STRA</name>
<evidence type="ECO:0000256" key="1">
    <source>
        <dbReference type="SAM" id="MobiDB-lite"/>
    </source>
</evidence>
<accession>A0A2P4YG10</accession>
<evidence type="ECO:0000259" key="2">
    <source>
        <dbReference type="Pfam" id="PF22936"/>
    </source>
</evidence>
<gene>
    <name evidence="3" type="ORF">PHPALM_5988</name>
</gene>
<feature type="domain" description="Retrovirus-related Pol polyprotein from transposon TNT 1-94-like beta-barrel" evidence="2">
    <location>
        <begin position="8"/>
        <end position="61"/>
    </location>
</feature>
<dbReference type="InterPro" id="IPR054722">
    <property type="entry name" value="PolX-like_BBD"/>
</dbReference>
<feature type="compositionally biased region" description="Polar residues" evidence="1">
    <location>
        <begin position="197"/>
        <end position="207"/>
    </location>
</feature>
<evidence type="ECO:0000313" key="4">
    <source>
        <dbReference type="Proteomes" id="UP000237271"/>
    </source>
</evidence>
<protein>
    <submittedName>
        <fullName evidence="3">Integrase catalytic core protein</fullName>
    </submittedName>
</protein>
<sequence>MKDLKTPVCINIADGTKIDAVATGTVGLKLVDGTTIKLSDVLYLPEVEGSLISVSKLADKNVVAEFSKEKSVFRYGDAKVMEAMRYGNGYKLKTVGDEMCNVATTHHKEPWAIVHARLGHIPFKYNEQLLTMTDGVPQVTDGVTSDAVCAGCCMGKMRADDFPRHPENLVKSVGVLDLVHRDVMGPMQTKTPGGCKSSHSSTITHPT</sequence>
<dbReference type="AlphaFoldDB" id="A0A2P4YG10"/>
<dbReference type="Proteomes" id="UP000237271">
    <property type="component" value="Unassembled WGS sequence"/>
</dbReference>